<name>A0A1B6JWJ7_9HEMI</name>
<accession>A0A1B6JWJ7</accession>
<proteinExistence type="predicted"/>
<reference evidence="1" key="1">
    <citation type="submission" date="2015-11" db="EMBL/GenBank/DDBJ databases">
        <title>De novo transcriptome assembly of four potential Pierce s Disease insect vectors from Arizona vineyards.</title>
        <authorList>
            <person name="Tassone E.E."/>
        </authorList>
    </citation>
    <scope>NUCLEOTIDE SEQUENCE</scope>
</reference>
<sequence length="241" mass="27770">DLERDGGTPLSSPMKTLDELKLQLSHADGVENNITNDEDALRMAGEIGNALLEEIKCLKADKVQLNFRYLTLVEEVEILQSDNDTLHKREKQLLQMLNERDIQIEKIKEEKTTLREFYEDHDCEQIKEIREQEVTIRCLRQKVRILEDSKVAYVEDKQMIVTTGGSSESKYVEGGVLEELMKEINNLTNSQIKIEKRLAFFEECRNTPMVIEVKDTSRSLETLCPSLSEQNISKTKRLPPA</sequence>
<dbReference type="EMBL" id="GECU01004128">
    <property type="protein sequence ID" value="JAT03579.1"/>
    <property type="molecule type" value="Transcribed_RNA"/>
</dbReference>
<organism evidence="1">
    <name type="scientific">Homalodisca liturata</name>
    <dbReference type="NCBI Taxonomy" id="320908"/>
    <lineage>
        <taxon>Eukaryota</taxon>
        <taxon>Metazoa</taxon>
        <taxon>Ecdysozoa</taxon>
        <taxon>Arthropoda</taxon>
        <taxon>Hexapoda</taxon>
        <taxon>Insecta</taxon>
        <taxon>Pterygota</taxon>
        <taxon>Neoptera</taxon>
        <taxon>Paraneoptera</taxon>
        <taxon>Hemiptera</taxon>
        <taxon>Auchenorrhyncha</taxon>
        <taxon>Membracoidea</taxon>
        <taxon>Cicadellidae</taxon>
        <taxon>Cicadellinae</taxon>
        <taxon>Proconiini</taxon>
        <taxon>Homalodisca</taxon>
    </lineage>
</organism>
<feature type="non-terminal residue" evidence="1">
    <location>
        <position position="241"/>
    </location>
</feature>
<dbReference type="AlphaFoldDB" id="A0A1B6JWJ7"/>
<feature type="non-terminal residue" evidence="1">
    <location>
        <position position="1"/>
    </location>
</feature>
<evidence type="ECO:0000313" key="1">
    <source>
        <dbReference type="EMBL" id="JAT03579.1"/>
    </source>
</evidence>
<protein>
    <submittedName>
        <fullName evidence="1">Uncharacterized protein</fullName>
    </submittedName>
</protein>
<gene>
    <name evidence="1" type="ORF">g.1632</name>
</gene>